<comment type="catalytic activity">
    <reaction evidence="6 8">
        <text>dCMP + ATP = dCDP + ADP</text>
        <dbReference type="Rhea" id="RHEA:25094"/>
        <dbReference type="ChEBI" id="CHEBI:30616"/>
        <dbReference type="ChEBI" id="CHEBI:57566"/>
        <dbReference type="ChEBI" id="CHEBI:58593"/>
        <dbReference type="ChEBI" id="CHEBI:456216"/>
        <dbReference type="EC" id="2.7.4.25"/>
    </reaction>
</comment>
<dbReference type="Pfam" id="PF02224">
    <property type="entry name" value="Cytidylate_kin"/>
    <property type="match status" value="1"/>
</dbReference>
<proteinExistence type="inferred from homology"/>
<gene>
    <name evidence="8" type="primary">cmk</name>
    <name evidence="10" type="ORF">J2Z62_000269</name>
</gene>
<dbReference type="GO" id="GO:0016301">
    <property type="term" value="F:kinase activity"/>
    <property type="evidence" value="ECO:0007669"/>
    <property type="project" value="UniProtKB-KW"/>
</dbReference>
<evidence type="ECO:0000256" key="2">
    <source>
        <dbReference type="ARBA" id="ARBA00022679"/>
    </source>
</evidence>
<protein>
    <recommendedName>
        <fullName evidence="8">Cytidylate kinase</fullName>
        <shortName evidence="8">CK</shortName>
        <ecNumber evidence="8">2.7.4.25</ecNumber>
    </recommendedName>
    <alternativeName>
        <fullName evidence="8">Cytidine monophosphate kinase</fullName>
        <shortName evidence="8">CMP kinase</shortName>
    </alternativeName>
</protein>
<evidence type="ECO:0000256" key="7">
    <source>
        <dbReference type="ARBA" id="ARBA00048478"/>
    </source>
</evidence>
<dbReference type="RefSeq" id="WP_256547472.1">
    <property type="nucleotide sequence ID" value="NZ_CP101809.1"/>
</dbReference>
<evidence type="ECO:0000256" key="4">
    <source>
        <dbReference type="ARBA" id="ARBA00022777"/>
    </source>
</evidence>
<dbReference type="HAMAP" id="MF_00238">
    <property type="entry name" value="Cytidyl_kinase_type1"/>
    <property type="match status" value="1"/>
</dbReference>
<feature type="domain" description="Cytidylate kinase" evidence="9">
    <location>
        <begin position="5"/>
        <end position="216"/>
    </location>
</feature>
<evidence type="ECO:0000256" key="1">
    <source>
        <dbReference type="ARBA" id="ARBA00009427"/>
    </source>
</evidence>
<keyword evidence="8" id="KW-0963">Cytoplasm</keyword>
<dbReference type="InterPro" id="IPR011994">
    <property type="entry name" value="Cytidylate_kinase_dom"/>
</dbReference>
<dbReference type="InterPro" id="IPR027417">
    <property type="entry name" value="P-loop_NTPase"/>
</dbReference>
<comment type="similarity">
    <text evidence="1 8">Belongs to the cytidylate kinase family. Type 1 subfamily.</text>
</comment>
<sequence length="229" mass="26192">MKFQIAIDGPSGVGKSATAQKVANALDFLYVNTGFLFRGLAYVFQQKKLANPQITIEQMIEELRKQQNFASVDNQIYYQKKLINDFLSNSEIAKLSSELSQNLNIRNFILDLERQIANNQQVVMEGRDIGTVVLPNAFLKIFLTASVDVRAQRRFSELKRMGKLNNQSLDEIKYEISMRDEKDRNRELAPLLKAEDAIEILTDNLDLEEVVLKIVGIFLEKLKTSYPNN</sequence>
<keyword evidence="4 8" id="KW-0418">Kinase</keyword>
<reference evidence="10" key="1">
    <citation type="submission" date="2023-07" db="EMBL/GenBank/DDBJ databases">
        <title>Genomic Encyclopedia of Type Strains, Phase IV (KMG-IV): sequencing the most valuable type-strain genomes for metagenomic binning, comparative biology and taxonomic classification.</title>
        <authorList>
            <person name="Goeker M."/>
        </authorList>
    </citation>
    <scope>NUCLEOTIDE SEQUENCE [LARGE SCALE GENOMIC DNA]</scope>
    <source>
        <strain evidence="10">DSM 21204</strain>
    </source>
</reference>
<dbReference type="Gene3D" id="3.40.50.300">
    <property type="entry name" value="P-loop containing nucleotide triphosphate hydrolases"/>
    <property type="match status" value="1"/>
</dbReference>
<evidence type="ECO:0000256" key="6">
    <source>
        <dbReference type="ARBA" id="ARBA00047615"/>
    </source>
</evidence>
<dbReference type="InterPro" id="IPR003136">
    <property type="entry name" value="Cytidylate_kin"/>
</dbReference>
<name>A0ABU0LYP5_9BACT</name>
<accession>A0ABU0LYP5</accession>
<dbReference type="EMBL" id="JAUSWO010000001">
    <property type="protein sequence ID" value="MDQ0513831.1"/>
    <property type="molecule type" value="Genomic_DNA"/>
</dbReference>
<comment type="subcellular location">
    <subcellularLocation>
        <location evidence="8">Cytoplasm</location>
    </subcellularLocation>
</comment>
<comment type="caution">
    <text evidence="10">The sequence shown here is derived from an EMBL/GenBank/DDBJ whole genome shotgun (WGS) entry which is preliminary data.</text>
</comment>
<dbReference type="EC" id="2.7.4.25" evidence="8"/>
<evidence type="ECO:0000256" key="5">
    <source>
        <dbReference type="ARBA" id="ARBA00022840"/>
    </source>
</evidence>
<keyword evidence="5 8" id="KW-0067">ATP-binding</keyword>
<keyword evidence="3 8" id="KW-0547">Nucleotide-binding</keyword>
<dbReference type="Proteomes" id="UP001240643">
    <property type="component" value="Unassembled WGS sequence"/>
</dbReference>
<evidence type="ECO:0000256" key="8">
    <source>
        <dbReference type="HAMAP-Rule" id="MF_00238"/>
    </source>
</evidence>
<feature type="binding site" evidence="8">
    <location>
        <begin position="9"/>
        <end position="17"/>
    </location>
    <ligand>
        <name>ATP</name>
        <dbReference type="ChEBI" id="CHEBI:30616"/>
    </ligand>
</feature>
<organism evidence="10 11">
    <name type="scientific">Mycoplasmoides fastidiosum</name>
    <dbReference type="NCBI Taxonomy" id="92758"/>
    <lineage>
        <taxon>Bacteria</taxon>
        <taxon>Bacillati</taxon>
        <taxon>Mycoplasmatota</taxon>
        <taxon>Mycoplasmoidales</taxon>
        <taxon>Mycoplasmoidaceae</taxon>
        <taxon>Mycoplasmoides</taxon>
    </lineage>
</organism>
<keyword evidence="11" id="KW-1185">Reference proteome</keyword>
<evidence type="ECO:0000313" key="11">
    <source>
        <dbReference type="Proteomes" id="UP001240643"/>
    </source>
</evidence>
<comment type="catalytic activity">
    <reaction evidence="7 8">
        <text>CMP + ATP = CDP + ADP</text>
        <dbReference type="Rhea" id="RHEA:11600"/>
        <dbReference type="ChEBI" id="CHEBI:30616"/>
        <dbReference type="ChEBI" id="CHEBI:58069"/>
        <dbReference type="ChEBI" id="CHEBI:60377"/>
        <dbReference type="ChEBI" id="CHEBI:456216"/>
        <dbReference type="EC" id="2.7.4.25"/>
    </reaction>
</comment>
<evidence type="ECO:0000256" key="3">
    <source>
        <dbReference type="ARBA" id="ARBA00022741"/>
    </source>
</evidence>
<evidence type="ECO:0000259" key="9">
    <source>
        <dbReference type="Pfam" id="PF02224"/>
    </source>
</evidence>
<dbReference type="SUPFAM" id="SSF52540">
    <property type="entry name" value="P-loop containing nucleoside triphosphate hydrolases"/>
    <property type="match status" value="1"/>
</dbReference>
<evidence type="ECO:0000313" key="10">
    <source>
        <dbReference type="EMBL" id="MDQ0513831.1"/>
    </source>
</evidence>
<dbReference type="NCBIfam" id="TIGR00017">
    <property type="entry name" value="cmk"/>
    <property type="match status" value="1"/>
</dbReference>
<dbReference type="CDD" id="cd02020">
    <property type="entry name" value="CMPK"/>
    <property type="match status" value="1"/>
</dbReference>
<keyword evidence="2 8" id="KW-0808">Transferase</keyword>